<organism evidence="1 2">
    <name type="scientific">Rhynchophorus ferrugineus</name>
    <name type="common">Red palm weevil</name>
    <name type="synonym">Curculio ferrugineus</name>
    <dbReference type="NCBI Taxonomy" id="354439"/>
    <lineage>
        <taxon>Eukaryota</taxon>
        <taxon>Metazoa</taxon>
        <taxon>Ecdysozoa</taxon>
        <taxon>Arthropoda</taxon>
        <taxon>Hexapoda</taxon>
        <taxon>Insecta</taxon>
        <taxon>Pterygota</taxon>
        <taxon>Neoptera</taxon>
        <taxon>Endopterygota</taxon>
        <taxon>Coleoptera</taxon>
        <taxon>Polyphaga</taxon>
        <taxon>Cucujiformia</taxon>
        <taxon>Curculionidae</taxon>
        <taxon>Dryophthorinae</taxon>
        <taxon>Rhynchophorus</taxon>
    </lineage>
</organism>
<dbReference type="Proteomes" id="UP000625711">
    <property type="component" value="Unassembled WGS sequence"/>
</dbReference>
<protein>
    <submittedName>
        <fullName evidence="1">Uncharacterized protein</fullName>
    </submittedName>
</protein>
<reference evidence="1" key="1">
    <citation type="submission" date="2020-08" db="EMBL/GenBank/DDBJ databases">
        <title>Genome sequencing and assembly of the red palm weevil Rhynchophorus ferrugineus.</title>
        <authorList>
            <person name="Dias G.B."/>
            <person name="Bergman C.M."/>
            <person name="Manee M."/>
        </authorList>
    </citation>
    <scope>NUCLEOTIDE SEQUENCE</scope>
    <source>
        <strain evidence="1">AA-2017</strain>
        <tissue evidence="1">Whole larva</tissue>
    </source>
</reference>
<evidence type="ECO:0000313" key="2">
    <source>
        <dbReference type="Proteomes" id="UP000625711"/>
    </source>
</evidence>
<proteinExistence type="predicted"/>
<name>A0A834HVT3_RHYFE</name>
<evidence type="ECO:0000313" key="1">
    <source>
        <dbReference type="EMBL" id="KAF7267817.1"/>
    </source>
</evidence>
<keyword evidence="2" id="KW-1185">Reference proteome</keyword>
<sequence length="167" mass="18971">MSNFNALEASDYSDLFTTLYHCLITTSEITRQVHNTKRSILLREQCPYRPKEGNTAYVDNFNGSRDIINGSDITFSCRFDPFCWIFSKVTRSFPSKATRYQGYCLILSSVSREIRMWAVHNGFFSLFDEGTTPVTCRLSTLDLLEITCAVIPPSGRGWVIHGARGQC</sequence>
<comment type="caution">
    <text evidence="1">The sequence shown here is derived from an EMBL/GenBank/DDBJ whole genome shotgun (WGS) entry which is preliminary data.</text>
</comment>
<accession>A0A834HVT3</accession>
<dbReference type="EMBL" id="JAACXV010014384">
    <property type="protein sequence ID" value="KAF7267817.1"/>
    <property type="molecule type" value="Genomic_DNA"/>
</dbReference>
<dbReference type="AlphaFoldDB" id="A0A834HVT3"/>
<gene>
    <name evidence="1" type="ORF">GWI33_018994</name>
</gene>